<evidence type="ECO:0000256" key="2">
    <source>
        <dbReference type="ARBA" id="ARBA00023125"/>
    </source>
</evidence>
<name>A0ABQ6YHE2_9NOCA</name>
<sequence length="200" mass="21183">MATSNTYHHGDLPSALVRAAIDLLEENGAAELSLRAAARRAGVSTAAPYRHFADRDALLSAVAAVGFRDLAADLLAASAAPRTAEDFSAIASAYIRFALNRPGLFRSMFAEPCDPSSPERVEATTAIHNYVRSVVREAFPQADEEALATAMWSLVHGLAFLYLNGKFDAAVPGELDQRVNATVRAFLAASLPATIPGRGA</sequence>
<keyword evidence="2 4" id="KW-0238">DNA-binding</keyword>
<reference evidence="6 7" key="1">
    <citation type="submission" date="2019-07" db="EMBL/GenBank/DDBJ databases">
        <title>Genomic Encyclopedia of Type Strains, Phase IV (KMG-IV): sequencing the most valuable type-strain genomes for metagenomic binning, comparative biology and taxonomic classification.</title>
        <authorList>
            <person name="Goeker M."/>
        </authorList>
    </citation>
    <scope>NUCLEOTIDE SEQUENCE [LARGE SCALE GENOMIC DNA]</scope>
    <source>
        <strain evidence="6 7">DSM 44831</strain>
    </source>
</reference>
<proteinExistence type="predicted"/>
<dbReference type="PANTHER" id="PTHR30055:SF220">
    <property type="entry name" value="TETR-FAMILY REGULATORY PROTEIN"/>
    <property type="match status" value="1"/>
</dbReference>
<dbReference type="InterPro" id="IPR009057">
    <property type="entry name" value="Homeodomain-like_sf"/>
</dbReference>
<evidence type="ECO:0000256" key="1">
    <source>
        <dbReference type="ARBA" id="ARBA00023015"/>
    </source>
</evidence>
<dbReference type="Pfam" id="PF13305">
    <property type="entry name" value="TetR_C_33"/>
    <property type="match status" value="1"/>
</dbReference>
<evidence type="ECO:0000256" key="4">
    <source>
        <dbReference type="PROSITE-ProRule" id="PRU00335"/>
    </source>
</evidence>
<gene>
    <name evidence="6" type="ORF">FNL39_10815</name>
</gene>
<evidence type="ECO:0000313" key="6">
    <source>
        <dbReference type="EMBL" id="KAF0845207.1"/>
    </source>
</evidence>
<protein>
    <submittedName>
        <fullName evidence="6">TetR family transcriptional regulator</fullName>
    </submittedName>
</protein>
<keyword evidence="3" id="KW-0804">Transcription</keyword>
<keyword evidence="1" id="KW-0805">Transcription regulation</keyword>
<dbReference type="PROSITE" id="PS50977">
    <property type="entry name" value="HTH_TETR_2"/>
    <property type="match status" value="1"/>
</dbReference>
<feature type="DNA-binding region" description="H-T-H motif" evidence="4">
    <location>
        <begin position="33"/>
        <end position="52"/>
    </location>
</feature>
<accession>A0ABQ6YHE2</accession>
<evidence type="ECO:0000256" key="3">
    <source>
        <dbReference type="ARBA" id="ARBA00023163"/>
    </source>
</evidence>
<dbReference type="InterPro" id="IPR001647">
    <property type="entry name" value="HTH_TetR"/>
</dbReference>
<dbReference type="InterPro" id="IPR025996">
    <property type="entry name" value="MT1864/Rv1816-like_C"/>
</dbReference>
<evidence type="ECO:0000259" key="5">
    <source>
        <dbReference type="PROSITE" id="PS50977"/>
    </source>
</evidence>
<feature type="domain" description="HTH tetR-type" evidence="5">
    <location>
        <begin position="10"/>
        <end position="70"/>
    </location>
</feature>
<dbReference type="Proteomes" id="UP000798951">
    <property type="component" value="Unassembled WGS sequence"/>
</dbReference>
<keyword evidence="7" id="KW-1185">Reference proteome</keyword>
<dbReference type="SUPFAM" id="SSF46689">
    <property type="entry name" value="Homeodomain-like"/>
    <property type="match status" value="1"/>
</dbReference>
<dbReference type="EMBL" id="VMSD01000008">
    <property type="protein sequence ID" value="KAF0845207.1"/>
    <property type="molecule type" value="Genomic_DNA"/>
</dbReference>
<dbReference type="SUPFAM" id="SSF48498">
    <property type="entry name" value="Tetracyclin repressor-like, C-terminal domain"/>
    <property type="match status" value="1"/>
</dbReference>
<evidence type="ECO:0000313" key="7">
    <source>
        <dbReference type="Proteomes" id="UP000798951"/>
    </source>
</evidence>
<dbReference type="RefSeq" id="WP_067986355.1">
    <property type="nucleotide sequence ID" value="NZ_VMSD01000008.1"/>
</dbReference>
<dbReference type="PRINTS" id="PR00455">
    <property type="entry name" value="HTHTETR"/>
</dbReference>
<organism evidence="6 7">
    <name type="scientific">Nocardia caishijiensis</name>
    <dbReference type="NCBI Taxonomy" id="184756"/>
    <lineage>
        <taxon>Bacteria</taxon>
        <taxon>Bacillati</taxon>
        <taxon>Actinomycetota</taxon>
        <taxon>Actinomycetes</taxon>
        <taxon>Mycobacteriales</taxon>
        <taxon>Nocardiaceae</taxon>
        <taxon>Nocardia</taxon>
    </lineage>
</organism>
<dbReference type="InterPro" id="IPR050109">
    <property type="entry name" value="HTH-type_TetR-like_transc_reg"/>
</dbReference>
<dbReference type="InterPro" id="IPR036271">
    <property type="entry name" value="Tet_transcr_reg_TetR-rel_C_sf"/>
</dbReference>
<dbReference type="Pfam" id="PF00440">
    <property type="entry name" value="TetR_N"/>
    <property type="match status" value="1"/>
</dbReference>
<dbReference type="PANTHER" id="PTHR30055">
    <property type="entry name" value="HTH-TYPE TRANSCRIPTIONAL REGULATOR RUTR"/>
    <property type="match status" value="1"/>
</dbReference>
<dbReference type="Gene3D" id="1.10.357.10">
    <property type="entry name" value="Tetracycline Repressor, domain 2"/>
    <property type="match status" value="1"/>
</dbReference>
<comment type="caution">
    <text evidence="6">The sequence shown here is derived from an EMBL/GenBank/DDBJ whole genome shotgun (WGS) entry which is preliminary data.</text>
</comment>